<proteinExistence type="predicted"/>
<feature type="transmembrane region" description="Helical" evidence="1">
    <location>
        <begin position="95"/>
        <end position="117"/>
    </location>
</feature>
<feature type="transmembrane region" description="Helical" evidence="1">
    <location>
        <begin position="137"/>
        <end position="163"/>
    </location>
</feature>
<dbReference type="RefSeq" id="WP_123226926.1">
    <property type="nucleotide sequence ID" value="NZ_RJSE01000005.1"/>
</dbReference>
<evidence type="ECO:0000313" key="3">
    <source>
        <dbReference type="Proteomes" id="UP000267128"/>
    </source>
</evidence>
<sequence>MLRGQLGNQRLLMIGTTALIALGAAAVFAGATGSMLVDEMRHGVIDSIFDDRRALAERHPYLLPAGVIAAVLGGLAGLPLYTWAITRYRGGERPWLLPAPVAVLGFTAGFIAVVPAWTGPLKVGTRVDPTFHHDRDWGWASWVAYAAPVWVPVLLLAGSALTVRWAVQSARARAASVRERDRLLLHGARVAGEVTEVRVHLSSDDTGSSRPAGATVTVRYPDSEGQNRWVTRYTRSTDLRVGAGAVEVLFDPLRPDEESSIFVAFQREPLAADWIGAKSR</sequence>
<dbReference type="Proteomes" id="UP000267128">
    <property type="component" value="Unassembled WGS sequence"/>
</dbReference>
<name>A0A3N0CLR9_9ACTN</name>
<keyword evidence="1" id="KW-1133">Transmembrane helix</keyword>
<comment type="caution">
    <text evidence="2">The sequence shown here is derived from an EMBL/GenBank/DDBJ whole genome shotgun (WGS) entry which is preliminary data.</text>
</comment>
<evidence type="ECO:0008006" key="4">
    <source>
        <dbReference type="Google" id="ProtNLM"/>
    </source>
</evidence>
<organism evidence="2 3">
    <name type="scientific">Nocardioides marmoriginsengisoli</name>
    <dbReference type="NCBI Taxonomy" id="661483"/>
    <lineage>
        <taxon>Bacteria</taxon>
        <taxon>Bacillati</taxon>
        <taxon>Actinomycetota</taxon>
        <taxon>Actinomycetes</taxon>
        <taxon>Propionibacteriales</taxon>
        <taxon>Nocardioidaceae</taxon>
        <taxon>Nocardioides</taxon>
    </lineage>
</organism>
<evidence type="ECO:0000313" key="2">
    <source>
        <dbReference type="EMBL" id="RNL64350.1"/>
    </source>
</evidence>
<gene>
    <name evidence="2" type="ORF">EFK50_07430</name>
</gene>
<feature type="transmembrane region" description="Helical" evidence="1">
    <location>
        <begin position="61"/>
        <end position="83"/>
    </location>
</feature>
<dbReference type="AlphaFoldDB" id="A0A3N0CLR9"/>
<accession>A0A3N0CLR9</accession>
<keyword evidence="1" id="KW-0812">Transmembrane</keyword>
<dbReference type="EMBL" id="RJSE01000005">
    <property type="protein sequence ID" value="RNL64350.1"/>
    <property type="molecule type" value="Genomic_DNA"/>
</dbReference>
<dbReference type="OrthoDB" id="5197046at2"/>
<reference evidence="2 3" key="1">
    <citation type="submission" date="2018-11" db="EMBL/GenBank/DDBJ databases">
        <authorList>
            <person name="Li F."/>
        </authorList>
    </citation>
    <scope>NUCLEOTIDE SEQUENCE [LARGE SCALE GENOMIC DNA]</scope>
    <source>
        <strain evidence="2 3">Gsoil 097</strain>
    </source>
</reference>
<evidence type="ECO:0000256" key="1">
    <source>
        <dbReference type="SAM" id="Phobius"/>
    </source>
</evidence>
<keyword evidence="1" id="KW-0472">Membrane</keyword>
<protein>
    <recommendedName>
        <fullName evidence="4">DUF3592 domain-containing protein</fullName>
    </recommendedName>
</protein>
<keyword evidence="3" id="KW-1185">Reference proteome</keyword>
<feature type="transmembrane region" description="Helical" evidence="1">
    <location>
        <begin position="12"/>
        <end position="31"/>
    </location>
</feature>